<name>A0ABS4R3T5_9HYPH</name>
<feature type="region of interest" description="Disordered" evidence="1">
    <location>
        <begin position="1"/>
        <end position="24"/>
    </location>
</feature>
<feature type="domain" description="AAA+ ATPase" evidence="2">
    <location>
        <begin position="303"/>
        <end position="484"/>
    </location>
</feature>
<dbReference type="InterPro" id="IPR036412">
    <property type="entry name" value="HAD-like_sf"/>
</dbReference>
<reference evidence="3 4" key="1">
    <citation type="submission" date="2021-03" db="EMBL/GenBank/DDBJ databases">
        <title>Genomic Encyclopedia of Type Strains, Phase IV (KMG-IV): sequencing the most valuable type-strain genomes for metagenomic binning, comparative biology and taxonomic classification.</title>
        <authorList>
            <person name="Goeker M."/>
        </authorList>
    </citation>
    <scope>NUCLEOTIDE SEQUENCE [LARGE SCALE GENOMIC DNA]</scope>
    <source>
        <strain evidence="3 4">DSM 13372</strain>
    </source>
</reference>
<accession>A0ABS4R3T5</accession>
<evidence type="ECO:0000256" key="1">
    <source>
        <dbReference type="SAM" id="MobiDB-lite"/>
    </source>
</evidence>
<evidence type="ECO:0000313" key="3">
    <source>
        <dbReference type="EMBL" id="MBP2237071.1"/>
    </source>
</evidence>
<dbReference type="InterPro" id="IPR003593">
    <property type="entry name" value="AAA+_ATPase"/>
</dbReference>
<dbReference type="EMBL" id="JAGILA010000004">
    <property type="protein sequence ID" value="MBP2237071.1"/>
    <property type="molecule type" value="Genomic_DNA"/>
</dbReference>
<dbReference type="SUPFAM" id="SSF52540">
    <property type="entry name" value="P-loop containing nucleoside triphosphate hydrolases"/>
    <property type="match status" value="1"/>
</dbReference>
<dbReference type="Gene3D" id="3.90.1070.10">
    <property type="match status" value="1"/>
</dbReference>
<dbReference type="Gene3D" id="3.40.50.300">
    <property type="entry name" value="P-loop containing nucleotide triphosphate hydrolases"/>
    <property type="match status" value="1"/>
</dbReference>
<dbReference type="InterPro" id="IPR041664">
    <property type="entry name" value="AAA_16"/>
</dbReference>
<organism evidence="3 4">
    <name type="scientific">Sinorhizobium kostiense</name>
    <dbReference type="NCBI Taxonomy" id="76747"/>
    <lineage>
        <taxon>Bacteria</taxon>
        <taxon>Pseudomonadati</taxon>
        <taxon>Pseudomonadota</taxon>
        <taxon>Alphaproteobacteria</taxon>
        <taxon>Hyphomicrobiales</taxon>
        <taxon>Rhizobiaceae</taxon>
        <taxon>Sinorhizobium/Ensifer group</taxon>
        <taxon>Sinorhizobium</taxon>
    </lineage>
</organism>
<sequence>MTAARNSFHSKMLPVRQFTHNGQPPLLTKPAARAAGTSIGLSRSPLQQVRPAREAARMYFMALATDYDGTLADHGTVSPESLEALKRFRDTGRKLLLVTGRELPDLKRVFPHTDLFDKIVAENGALLYSPDTEEEKPVAPAPPPEFVERLRAKGVDNLSVGRSIVATWEPHQKAALEAINELGLELEIIFNKGAVMILPTGVNKATGLKAALKEMQLSLLNVVAVGDAENDHALLRSCGCGAAVANALPAVKDTADFALKGERGAGVEELIERIIAEDYGFCANSLHQVQIGEGDDGPVSIAPPDVLLIAGSSGIGKSTLATALSERLREKRFQFCVFDPEGDYEDLEGAVTVGSGSVTPTERQVLELLANPDENVVVSALGYELKERPAFFAELMSDISALRARTGRPHWLIIDEAHHLMPAPRDSASLALSDDRSGTIMITVHPDSVSPTALSAVTAVAALGPKGREAIETFCAAIGEDPPDGLDEVRAEDEVLFWRRSTEDQVQRIRVEKPKQVRKRHTRKYAEGHLGEDASFYFRGPENKLNLRAHNLIMFLQIAEGIDDETWEHHLRAGDYSKWFAERIGDPELAEEAAGIEEDRSLVPAESRKRVAEAVRRRYTAPASEKD</sequence>
<comment type="caution">
    <text evidence="3">The sequence shown here is derived from an EMBL/GenBank/DDBJ whole genome shotgun (WGS) entry which is preliminary data.</text>
</comment>
<dbReference type="NCBIfam" id="TIGR01484">
    <property type="entry name" value="HAD-SF-IIB"/>
    <property type="match status" value="1"/>
</dbReference>
<evidence type="ECO:0000313" key="4">
    <source>
        <dbReference type="Proteomes" id="UP000730739"/>
    </source>
</evidence>
<dbReference type="Gene3D" id="3.40.50.1000">
    <property type="entry name" value="HAD superfamily/HAD-like"/>
    <property type="match status" value="1"/>
</dbReference>
<keyword evidence="4" id="KW-1185">Reference proteome</keyword>
<keyword evidence="3" id="KW-0378">Hydrolase</keyword>
<dbReference type="PANTHER" id="PTHR10000:SF8">
    <property type="entry name" value="HAD SUPERFAMILY HYDROLASE-LIKE, TYPE 3"/>
    <property type="match status" value="1"/>
</dbReference>
<gene>
    <name evidence="3" type="ORF">J2Z31_003585</name>
</gene>
<dbReference type="Proteomes" id="UP000730739">
    <property type="component" value="Unassembled WGS sequence"/>
</dbReference>
<proteinExistence type="predicted"/>
<dbReference type="GO" id="GO:0016787">
    <property type="term" value="F:hydrolase activity"/>
    <property type="evidence" value="ECO:0007669"/>
    <property type="project" value="UniProtKB-KW"/>
</dbReference>
<dbReference type="Pfam" id="PF13191">
    <property type="entry name" value="AAA_16"/>
    <property type="match status" value="1"/>
</dbReference>
<protein>
    <submittedName>
        <fullName evidence="3">HAD superfamily hydrolase (TIGR01484 family)</fullName>
    </submittedName>
</protein>
<dbReference type="SUPFAM" id="SSF56784">
    <property type="entry name" value="HAD-like"/>
    <property type="match status" value="1"/>
</dbReference>
<dbReference type="InterPro" id="IPR006379">
    <property type="entry name" value="HAD-SF_hydro_IIB"/>
</dbReference>
<dbReference type="PANTHER" id="PTHR10000">
    <property type="entry name" value="PHOSPHOSERINE PHOSPHATASE"/>
    <property type="match status" value="1"/>
</dbReference>
<evidence type="ECO:0000259" key="2">
    <source>
        <dbReference type="SMART" id="SM00382"/>
    </source>
</evidence>
<dbReference type="Pfam" id="PF08282">
    <property type="entry name" value="Hydrolase_3"/>
    <property type="match status" value="2"/>
</dbReference>
<dbReference type="InterPro" id="IPR027417">
    <property type="entry name" value="P-loop_NTPase"/>
</dbReference>
<dbReference type="SMART" id="SM00382">
    <property type="entry name" value="AAA"/>
    <property type="match status" value="1"/>
</dbReference>
<dbReference type="InterPro" id="IPR023214">
    <property type="entry name" value="HAD_sf"/>
</dbReference>